<reference evidence="4 5" key="1">
    <citation type="submission" date="2015-07" db="EMBL/GenBank/DDBJ databases">
        <title>Draft Genome Sequence of Malassezia furfur CBS1878 and Malassezia pachydermatis CBS1879.</title>
        <authorList>
            <person name="Triana S."/>
            <person name="Ohm R."/>
            <person name="Gonzalez A."/>
            <person name="DeCock H."/>
            <person name="Restrepo S."/>
            <person name="Celis A."/>
        </authorList>
    </citation>
    <scope>NUCLEOTIDE SEQUENCE [LARGE SCALE GENOMIC DNA]</scope>
    <source>
        <strain evidence="4 5">CBS 1879</strain>
    </source>
</reference>
<dbReference type="OrthoDB" id="1725934at2759"/>
<feature type="compositionally biased region" description="Basic and acidic residues" evidence="2">
    <location>
        <begin position="236"/>
        <end position="248"/>
    </location>
</feature>
<feature type="compositionally biased region" description="Low complexity" evidence="2">
    <location>
        <begin position="249"/>
        <end position="262"/>
    </location>
</feature>
<dbReference type="Pfam" id="PF10058">
    <property type="entry name" value="Zn_ribbon_10"/>
    <property type="match status" value="1"/>
</dbReference>
<proteinExistence type="inferred from homology"/>
<feature type="region of interest" description="Disordered" evidence="2">
    <location>
        <begin position="69"/>
        <end position="159"/>
    </location>
</feature>
<dbReference type="InterPro" id="IPR040115">
    <property type="entry name" value="Lnp"/>
</dbReference>
<keyword evidence="5" id="KW-1185">Reference proteome</keyword>
<evidence type="ECO:0000259" key="3">
    <source>
        <dbReference type="Pfam" id="PF10058"/>
    </source>
</evidence>
<name>A0A0M8MLE4_9BASI</name>
<organism evidence="4 5">
    <name type="scientific">Malassezia pachydermatis</name>
    <dbReference type="NCBI Taxonomy" id="77020"/>
    <lineage>
        <taxon>Eukaryota</taxon>
        <taxon>Fungi</taxon>
        <taxon>Dikarya</taxon>
        <taxon>Basidiomycota</taxon>
        <taxon>Ustilaginomycotina</taxon>
        <taxon>Malasseziomycetes</taxon>
        <taxon>Malasseziales</taxon>
        <taxon>Malasseziaceae</taxon>
        <taxon>Malassezia</taxon>
    </lineage>
</organism>
<feature type="compositionally biased region" description="Low complexity" evidence="2">
    <location>
        <begin position="221"/>
        <end position="235"/>
    </location>
</feature>
<dbReference type="AlphaFoldDB" id="A0A0M8MLE4"/>
<comment type="caution">
    <text evidence="4">The sequence shown here is derived from an EMBL/GenBank/DDBJ whole genome shotgun (WGS) entry which is preliminary data.</text>
</comment>
<dbReference type="GO" id="GO:1903373">
    <property type="term" value="P:positive regulation of endoplasmic reticulum tubular network organization"/>
    <property type="evidence" value="ECO:0007669"/>
    <property type="project" value="UniProtKB-UniRule"/>
</dbReference>
<evidence type="ECO:0000313" key="5">
    <source>
        <dbReference type="Proteomes" id="UP000037751"/>
    </source>
</evidence>
<dbReference type="GO" id="GO:0071788">
    <property type="term" value="P:endoplasmic reticulum tubular network maintenance"/>
    <property type="evidence" value="ECO:0007669"/>
    <property type="project" value="UniProtKB-UniRule"/>
</dbReference>
<dbReference type="GeneID" id="28729135"/>
<comment type="domain">
    <text evidence="1">The C4-type zinc finger motif is necessary both for its ER three-way tubular junction localization and formation.</text>
</comment>
<feature type="compositionally biased region" description="Low complexity" evidence="2">
    <location>
        <begin position="83"/>
        <end position="94"/>
    </location>
</feature>
<comment type="similarity">
    <text evidence="1">Belongs to the lunapark family.</text>
</comment>
<dbReference type="GO" id="GO:0098826">
    <property type="term" value="C:endoplasmic reticulum tubular network membrane"/>
    <property type="evidence" value="ECO:0007669"/>
    <property type="project" value="UniProtKB-UniRule"/>
</dbReference>
<feature type="region of interest" description="Disordered" evidence="2">
    <location>
        <begin position="220"/>
        <end position="301"/>
    </location>
</feature>
<dbReference type="VEuPathDB" id="FungiDB:Malapachy_2773"/>
<evidence type="ECO:0000313" key="4">
    <source>
        <dbReference type="EMBL" id="KOS12457.1"/>
    </source>
</evidence>
<feature type="domain" description="Lunapark zinc ribbon" evidence="3">
    <location>
        <begin position="164"/>
        <end position="220"/>
    </location>
</feature>
<dbReference type="InterPro" id="IPR019273">
    <property type="entry name" value="Lunapark_Znf"/>
</dbReference>
<dbReference type="STRING" id="77020.A0A0M8MLE4"/>
<protein>
    <recommendedName>
        <fullName evidence="1">Endoplasmic reticulum junction formation protein lunapark</fullName>
    </recommendedName>
</protein>
<keyword evidence="1" id="KW-0256">Endoplasmic reticulum</keyword>
<keyword evidence="1" id="KW-0862">Zinc</keyword>
<sequence length="301" mass="33505">MFVVLLLLGTPLFIAVLHRLVTIWFRRLERAQESHLATLRKQQRSKINEIKKATDFEHLRSLLERYDTDSSAGSSFASGVTPTKSLLSRRSTTSLRKKTSKEPSRLSKEAETSASSAEEQAKKAEVLKMLAPPITSTPVQNVPSTTSGSSATRPTAMGVHPRGWMDKVADMILGTDPYGVTLEDQQYALICRNCFRHNGLVPKSELDEIQYICPHCHAFNSRRPSSRPVSSPFARAPHDMTPVKEKRPTLPTSDDIPDTPTTKPEDTHSPSLEPARRSARLKSQRSSDDAPSTEDMQVDDE</sequence>
<dbReference type="RefSeq" id="XP_017990089.1">
    <property type="nucleotide sequence ID" value="XM_018137259.1"/>
</dbReference>
<evidence type="ECO:0000256" key="2">
    <source>
        <dbReference type="SAM" id="MobiDB-lite"/>
    </source>
</evidence>
<feature type="compositionally biased region" description="Basic and acidic residues" evidence="2">
    <location>
        <begin position="100"/>
        <end position="111"/>
    </location>
</feature>
<feature type="compositionally biased region" description="Polar residues" evidence="2">
    <location>
        <begin position="69"/>
        <end position="82"/>
    </location>
</feature>
<dbReference type="EMBL" id="LGAV01000013">
    <property type="protein sequence ID" value="KOS12457.1"/>
    <property type="molecule type" value="Genomic_DNA"/>
</dbReference>
<accession>A0A0M8MLE4</accession>
<dbReference type="Proteomes" id="UP000037751">
    <property type="component" value="Unassembled WGS sequence"/>
</dbReference>
<dbReference type="GO" id="GO:0008270">
    <property type="term" value="F:zinc ion binding"/>
    <property type="evidence" value="ECO:0007669"/>
    <property type="project" value="UniProtKB-KW"/>
</dbReference>
<keyword evidence="1" id="KW-0479">Metal-binding</keyword>
<dbReference type="PANTHER" id="PTHR22166:SF12">
    <property type="entry name" value="ENDOPLASMIC RETICULUM JUNCTION FORMATION PROTEIN LUNAPARK"/>
    <property type="match status" value="1"/>
</dbReference>
<comment type="subcellular location">
    <subcellularLocation>
        <location evidence="1">Endoplasmic reticulum membrane</location>
        <topology evidence="1">Multi-pass membrane protein</topology>
    </subcellularLocation>
</comment>
<comment type="function">
    <text evidence="1">Plays a role in determining ER morphology.</text>
</comment>
<keyword evidence="1" id="KW-0863">Zinc-finger</keyword>
<feature type="compositionally biased region" description="Polar residues" evidence="2">
    <location>
        <begin position="134"/>
        <end position="153"/>
    </location>
</feature>
<gene>
    <name evidence="4" type="ORF">Malapachy_2773</name>
</gene>
<evidence type="ECO:0000256" key="1">
    <source>
        <dbReference type="RuleBase" id="RU367073"/>
    </source>
</evidence>
<dbReference type="PANTHER" id="PTHR22166">
    <property type="entry name" value="ENDOPLASMIC RETICULUM JUNCTION FORMATION PROTEIN LUNAPARK"/>
    <property type="match status" value="1"/>
</dbReference>